<organism evidence="1 2">
    <name type="scientific">Escherichia phage Lw1</name>
    <dbReference type="NCBI Taxonomy" id="1307804"/>
    <lineage>
        <taxon>Viruses</taxon>
        <taxon>Duplodnaviria</taxon>
        <taxon>Heunggongvirae</taxon>
        <taxon>Uroviricota</taxon>
        <taxon>Caudoviricetes</taxon>
        <taxon>Pantevenvirales</taxon>
        <taxon>Straboviridae</taxon>
        <taxon>Pseudotevenvirus</taxon>
        <taxon>Pseudotevenvirus lw1</taxon>
    </lineage>
</organism>
<gene>
    <name evidence="1" type="ORF">Lw1_gp179</name>
</gene>
<evidence type="ECO:0000313" key="1">
    <source>
        <dbReference type="EMBL" id="AGJ71586.1"/>
    </source>
</evidence>
<protein>
    <submittedName>
        <fullName evidence="1">Uncharacterized protein</fullName>
    </submittedName>
</protein>
<dbReference type="EMBL" id="KC801932">
    <property type="protein sequence ID" value="AGJ71586.1"/>
    <property type="molecule type" value="Genomic_DNA"/>
</dbReference>
<evidence type="ECO:0000313" key="2">
    <source>
        <dbReference type="Proteomes" id="UP000012999"/>
    </source>
</evidence>
<dbReference type="RefSeq" id="YP_008060701.1">
    <property type="nucleotide sequence ID" value="NC_021344.2"/>
</dbReference>
<accession>M9UXY3</accession>
<dbReference type="Proteomes" id="UP000012999">
    <property type="component" value="Segment"/>
</dbReference>
<dbReference type="KEGG" id="vg:16205033"/>
<name>M9UXY3_9CAUD</name>
<proteinExistence type="predicted"/>
<keyword evidence="2" id="KW-1185">Reference proteome</keyword>
<dbReference type="GeneID" id="16205033"/>
<sequence>MANVSLMQFEPKLGIAFQHGFAPTAEALFHMAFGADSSKLDQEVLAEINETRTLYYSRLSNMKGIQYQSTLEKLKTELKEMGEL</sequence>
<reference evidence="1" key="1">
    <citation type="submission" date="2013-03" db="EMBL/GenBank/DDBJ databases">
        <authorList>
            <person name="Kushkina A.I."/>
            <person name="Tovkach F.I."/>
            <person name="Comeau A.M."/>
            <person name="Kostetskii I.E."/>
            <person name="Lisovskiy I."/>
            <person name="Ostapchuk A.M."/>
            <person name="Voychuk S.I."/>
            <person name="Gorb T.Y."/>
            <person name="Romanyuk L.V."/>
        </authorList>
    </citation>
    <scope>NUCLEOTIDE SEQUENCE [LARGE SCALE GENOMIC DNA]</scope>
</reference>